<dbReference type="PANTHER" id="PTHR34599:SF1">
    <property type="entry name" value="PHOSPHATIDIC ACID PHOSPHATASE TYPE 2_HALOPEROXIDASE DOMAIN-CONTAINING PROTEIN"/>
    <property type="match status" value="1"/>
</dbReference>
<dbReference type="InterPro" id="IPR036938">
    <property type="entry name" value="PAP2/HPO_sf"/>
</dbReference>
<dbReference type="Gene3D" id="1.10.606.10">
    <property type="entry name" value="Vanadium-containing Chloroperoxidase, domain 2"/>
    <property type="match status" value="1"/>
</dbReference>
<dbReference type="InterPro" id="IPR052559">
    <property type="entry name" value="V-haloperoxidase"/>
</dbReference>
<dbReference type="SUPFAM" id="SSF48317">
    <property type="entry name" value="Acid phosphatase/Vanadium-dependent haloperoxidase"/>
    <property type="match status" value="1"/>
</dbReference>
<dbReference type="Proteomes" id="UP000318081">
    <property type="component" value="Chromosome"/>
</dbReference>
<gene>
    <name evidence="1" type="ORF">TBK1r_06870</name>
</gene>
<accession>A0ABX5XJ62</accession>
<organism evidence="1 2">
    <name type="scientific">Stieleria magnilauensis</name>
    <dbReference type="NCBI Taxonomy" id="2527963"/>
    <lineage>
        <taxon>Bacteria</taxon>
        <taxon>Pseudomonadati</taxon>
        <taxon>Planctomycetota</taxon>
        <taxon>Planctomycetia</taxon>
        <taxon>Pirellulales</taxon>
        <taxon>Pirellulaceae</taxon>
        <taxon>Stieleria</taxon>
    </lineage>
</organism>
<dbReference type="RefSeq" id="WP_145207514.1">
    <property type="nucleotide sequence ID" value="NZ_CP036432.1"/>
</dbReference>
<evidence type="ECO:0000313" key="2">
    <source>
        <dbReference type="Proteomes" id="UP000318081"/>
    </source>
</evidence>
<proteinExistence type="predicted"/>
<dbReference type="InterPro" id="IPR016119">
    <property type="entry name" value="Br/Cl_peroxidase_C"/>
</dbReference>
<dbReference type="PANTHER" id="PTHR34599">
    <property type="entry name" value="PEROXIDASE-RELATED"/>
    <property type="match status" value="1"/>
</dbReference>
<dbReference type="CDD" id="cd03398">
    <property type="entry name" value="PAP2_haloperoxidase"/>
    <property type="match status" value="1"/>
</dbReference>
<dbReference type="EMBL" id="CP036432">
    <property type="protein sequence ID" value="QDV81767.1"/>
    <property type="molecule type" value="Genomic_DNA"/>
</dbReference>
<keyword evidence="2" id="KW-1185">Reference proteome</keyword>
<name>A0ABX5XJ62_9BACT</name>
<protein>
    <submittedName>
        <fullName evidence="1">PAP2 superfamily protein</fullName>
    </submittedName>
</protein>
<reference evidence="1 2" key="1">
    <citation type="submission" date="2019-02" db="EMBL/GenBank/DDBJ databases">
        <title>Deep-cultivation of Planctomycetes and their phenomic and genomic characterization uncovers novel biology.</title>
        <authorList>
            <person name="Wiegand S."/>
            <person name="Jogler M."/>
            <person name="Boedeker C."/>
            <person name="Pinto D."/>
            <person name="Vollmers J."/>
            <person name="Rivas-Marin E."/>
            <person name="Kohn T."/>
            <person name="Peeters S.H."/>
            <person name="Heuer A."/>
            <person name="Rast P."/>
            <person name="Oberbeckmann S."/>
            <person name="Bunk B."/>
            <person name="Jeske O."/>
            <person name="Meyerdierks A."/>
            <person name="Storesund J.E."/>
            <person name="Kallscheuer N."/>
            <person name="Luecker S."/>
            <person name="Lage O.M."/>
            <person name="Pohl T."/>
            <person name="Merkel B.J."/>
            <person name="Hornburger P."/>
            <person name="Mueller R.-W."/>
            <person name="Bruemmer F."/>
            <person name="Labrenz M."/>
            <person name="Spormann A.M."/>
            <person name="Op den Camp H."/>
            <person name="Overmann J."/>
            <person name="Amann R."/>
            <person name="Jetten M.S.M."/>
            <person name="Mascher T."/>
            <person name="Medema M.H."/>
            <person name="Devos D.P."/>
            <person name="Kaster A.-K."/>
            <person name="Ovreas L."/>
            <person name="Rohde M."/>
            <person name="Galperin M.Y."/>
            <person name="Jogler C."/>
        </authorList>
    </citation>
    <scope>NUCLEOTIDE SEQUENCE [LARGE SCALE GENOMIC DNA]</scope>
    <source>
        <strain evidence="1 2">TBK1r</strain>
    </source>
</reference>
<evidence type="ECO:0000313" key="1">
    <source>
        <dbReference type="EMBL" id="QDV81767.1"/>
    </source>
</evidence>
<sequence>MARFSKGLDHDPTTGEVNASQFQLFVDQLKKLNADPGQVAKRGFQLRSKTCDSLRRFVNPQSGWALDTEVTDPCCYVIPEPPDLNSQEEAAEMIELYWMALLRDVPFAQWDDHPLVAAAAEELSTLPLFINRDAPNENPTNAGFEVIPITSKSLFRGGELARFADQTAGISESIGPYLSQFLLHEIPYGTLRIPQRCIHAASGIDYMTEWSEWLHVQDGERRNPNQNLVGQHDPSQRRYLSTMRDLATYVHYDALYEAYLNAALILLGSGYPTNPGNPYGPGCSVMGTGQDQRPHDNEAYLKSADRGSPKYPDQDGFGTFGGPQVLSQVTEVATRALKAVWRQKWTHLRLRPEAYSGLVHRAIVDGVPVPYEAFDIEVERILRASCALDRLTASRGKGRSRHRDHDPSALLPMAFPEGSPTHPSYGAGHATVAGACVTVLKAFFDGTVQFIGPVEATADGQHLVPYQGMDAHSGKMTVELELNKLAANIAIGRNMAGVHWRSDYTQSVLLGQRVAVDMLYRKSATYTEDYCIRFNSFGGKPIEIQAGQVKYAGKKLSLPELKRGECLEPERCNIANELKSII</sequence>